<evidence type="ECO:0000313" key="1">
    <source>
        <dbReference type="EMBL" id="MDQ0166594.1"/>
    </source>
</evidence>
<reference evidence="1 2" key="1">
    <citation type="submission" date="2023-07" db="EMBL/GenBank/DDBJ databases">
        <title>Genomic Encyclopedia of Type Strains, Phase IV (KMG-IV): sequencing the most valuable type-strain genomes for metagenomic binning, comparative biology and taxonomic classification.</title>
        <authorList>
            <person name="Goeker M."/>
        </authorList>
    </citation>
    <scope>NUCLEOTIDE SEQUENCE [LARGE SCALE GENOMIC DNA]</scope>
    <source>
        <strain evidence="1 2">DSM 12751</strain>
    </source>
</reference>
<protein>
    <submittedName>
        <fullName evidence="1">Uncharacterized protein</fullName>
    </submittedName>
</protein>
<comment type="caution">
    <text evidence="1">The sequence shown here is derived from an EMBL/GenBank/DDBJ whole genome shotgun (WGS) entry which is preliminary data.</text>
</comment>
<sequence>MILNIFSISIEIKIKKQPKDAIVHYEELQDPLEQAKLMFYYNTMNR</sequence>
<organism evidence="1 2">
    <name type="scientific">Caldalkalibacillus horti</name>
    <dbReference type="NCBI Taxonomy" id="77523"/>
    <lineage>
        <taxon>Bacteria</taxon>
        <taxon>Bacillati</taxon>
        <taxon>Bacillota</taxon>
        <taxon>Bacilli</taxon>
        <taxon>Bacillales</taxon>
        <taxon>Bacillaceae</taxon>
        <taxon>Caldalkalibacillus</taxon>
    </lineage>
</organism>
<evidence type="ECO:0000313" key="2">
    <source>
        <dbReference type="Proteomes" id="UP001235840"/>
    </source>
</evidence>
<dbReference type="EMBL" id="JAUSTY010000009">
    <property type="protein sequence ID" value="MDQ0166594.1"/>
    <property type="molecule type" value="Genomic_DNA"/>
</dbReference>
<gene>
    <name evidence="1" type="ORF">J2S11_002498</name>
</gene>
<keyword evidence="2" id="KW-1185">Reference proteome</keyword>
<proteinExistence type="predicted"/>
<dbReference type="RefSeq" id="WP_307394921.1">
    <property type="nucleotide sequence ID" value="NZ_BAAADK010000045.1"/>
</dbReference>
<dbReference type="Proteomes" id="UP001235840">
    <property type="component" value="Unassembled WGS sequence"/>
</dbReference>
<name>A0ABT9W0G2_9BACI</name>
<accession>A0ABT9W0G2</accession>